<keyword evidence="3" id="KW-0804">Transcription</keyword>
<sequence length="253" mass="28033">MLPIPANGQRLYRQVADAIAADIRRGVYAAGQRLPSERDLAETFDVSRPTVREAMITLEILGLVEARHGSGIYVTEQLPPSEAAAELDIGAFELTEARRLVEGEVAALAATTITDEELAELNALLREIGEENERNAVGEQADRRFHLTIARPSRNTALVGVVEQLWDMRYKSPLCMAMLERARTVGDQPRVEEHQRIVQSLAARDPQAARAAMRDHLGRVIEGLLEATEMEAVQRARAEVAAKRNELRRRAGV</sequence>
<dbReference type="PROSITE" id="PS50949">
    <property type="entry name" value="HTH_GNTR"/>
    <property type="match status" value="1"/>
</dbReference>
<dbReference type="CDD" id="cd07377">
    <property type="entry name" value="WHTH_GntR"/>
    <property type="match status" value="1"/>
</dbReference>
<evidence type="ECO:0000313" key="6">
    <source>
        <dbReference type="Proteomes" id="UP000197153"/>
    </source>
</evidence>
<dbReference type="AlphaFoldDB" id="A0A248JRV0"/>
<dbReference type="Pfam" id="PF00392">
    <property type="entry name" value="GntR"/>
    <property type="match status" value="1"/>
</dbReference>
<keyword evidence="1" id="KW-0805">Transcription regulation</keyword>
<dbReference type="PANTHER" id="PTHR43537">
    <property type="entry name" value="TRANSCRIPTIONAL REGULATOR, GNTR FAMILY"/>
    <property type="match status" value="1"/>
</dbReference>
<dbReference type="InterPro" id="IPR000524">
    <property type="entry name" value="Tscrpt_reg_HTH_GntR"/>
</dbReference>
<dbReference type="InterPro" id="IPR036388">
    <property type="entry name" value="WH-like_DNA-bd_sf"/>
</dbReference>
<reference evidence="5 6" key="1">
    <citation type="submission" date="2017-06" db="EMBL/GenBank/DDBJ databases">
        <title>Complete genome sequence of Nitrospirillum amazonense strain CBAmC, an endophytic nitrogen-fixing and plant growth-promoting bacterium, isolated from sugarcane.</title>
        <authorList>
            <person name="Schwab S."/>
            <person name="dos Santos Teixeira K.R."/>
            <person name="Simoes Araujo J.L."/>
            <person name="Soares Vidal M."/>
            <person name="Borges de Freitas H.R."/>
            <person name="Rivello Crivelaro A.L."/>
            <person name="Bueno de Camargo Nunes A."/>
            <person name="dos Santos C.M."/>
            <person name="Palmeira da Silva Rosa D."/>
            <person name="da Silva Padilha D."/>
            <person name="da Silva E."/>
            <person name="Araujo Terra L."/>
            <person name="Soares Mendes V."/>
            <person name="Farinelli L."/>
            <person name="Magalhaes Cruz L."/>
            <person name="Baldani J.I."/>
        </authorList>
    </citation>
    <scope>NUCLEOTIDE SEQUENCE [LARGE SCALE GENOMIC DNA]</scope>
    <source>
        <strain evidence="5 6">CBAmC</strain>
    </source>
</reference>
<dbReference type="RefSeq" id="WP_088872166.1">
    <property type="nucleotide sequence ID" value="NZ_CP022110.1"/>
</dbReference>
<gene>
    <name evidence="5" type="ORF">Y958_11990</name>
</gene>
<dbReference type="EMBL" id="CP022110">
    <property type="protein sequence ID" value="ASG21463.1"/>
    <property type="molecule type" value="Genomic_DNA"/>
</dbReference>
<dbReference type="Gene3D" id="1.20.120.530">
    <property type="entry name" value="GntR ligand-binding domain-like"/>
    <property type="match status" value="1"/>
</dbReference>
<dbReference type="SMART" id="SM00345">
    <property type="entry name" value="HTH_GNTR"/>
    <property type="match status" value="1"/>
</dbReference>
<dbReference type="SUPFAM" id="SSF48008">
    <property type="entry name" value="GntR ligand-binding domain-like"/>
    <property type="match status" value="1"/>
</dbReference>
<evidence type="ECO:0000256" key="2">
    <source>
        <dbReference type="ARBA" id="ARBA00023125"/>
    </source>
</evidence>
<accession>A0A248JRV0</accession>
<dbReference type="GO" id="GO:0003700">
    <property type="term" value="F:DNA-binding transcription factor activity"/>
    <property type="evidence" value="ECO:0007669"/>
    <property type="project" value="InterPro"/>
</dbReference>
<dbReference type="PRINTS" id="PR00035">
    <property type="entry name" value="HTHGNTR"/>
</dbReference>
<dbReference type="Proteomes" id="UP000197153">
    <property type="component" value="Chromosome 1"/>
</dbReference>
<dbReference type="InterPro" id="IPR008920">
    <property type="entry name" value="TF_FadR/GntR_C"/>
</dbReference>
<dbReference type="InterPro" id="IPR011711">
    <property type="entry name" value="GntR_C"/>
</dbReference>
<proteinExistence type="predicted"/>
<dbReference type="Pfam" id="PF07729">
    <property type="entry name" value="FCD"/>
    <property type="match status" value="1"/>
</dbReference>
<name>A0A248JRV0_9PROT</name>
<keyword evidence="6" id="KW-1185">Reference proteome</keyword>
<keyword evidence="2" id="KW-0238">DNA-binding</keyword>
<dbReference type="PANTHER" id="PTHR43537:SF5">
    <property type="entry name" value="UXU OPERON TRANSCRIPTIONAL REGULATOR"/>
    <property type="match status" value="1"/>
</dbReference>
<dbReference type="Gene3D" id="1.10.10.10">
    <property type="entry name" value="Winged helix-like DNA-binding domain superfamily/Winged helix DNA-binding domain"/>
    <property type="match status" value="1"/>
</dbReference>
<dbReference type="SUPFAM" id="SSF46785">
    <property type="entry name" value="Winged helix' DNA-binding domain"/>
    <property type="match status" value="1"/>
</dbReference>
<evidence type="ECO:0000256" key="3">
    <source>
        <dbReference type="ARBA" id="ARBA00023163"/>
    </source>
</evidence>
<organism evidence="5 6">
    <name type="scientific">Nitrospirillum viridazoti CBAmc</name>
    <dbReference type="NCBI Taxonomy" id="1441467"/>
    <lineage>
        <taxon>Bacteria</taxon>
        <taxon>Pseudomonadati</taxon>
        <taxon>Pseudomonadota</taxon>
        <taxon>Alphaproteobacteria</taxon>
        <taxon>Rhodospirillales</taxon>
        <taxon>Azospirillaceae</taxon>
        <taxon>Nitrospirillum</taxon>
        <taxon>Nitrospirillum viridazoti</taxon>
    </lineage>
</organism>
<evidence type="ECO:0000256" key="1">
    <source>
        <dbReference type="ARBA" id="ARBA00023015"/>
    </source>
</evidence>
<evidence type="ECO:0000313" key="5">
    <source>
        <dbReference type="EMBL" id="ASG21463.1"/>
    </source>
</evidence>
<dbReference type="InterPro" id="IPR036390">
    <property type="entry name" value="WH_DNA-bd_sf"/>
</dbReference>
<dbReference type="KEGG" id="nao:Y958_11990"/>
<evidence type="ECO:0000259" key="4">
    <source>
        <dbReference type="PROSITE" id="PS50949"/>
    </source>
</evidence>
<feature type="domain" description="HTH gntR-type" evidence="4">
    <location>
        <begin position="9"/>
        <end position="77"/>
    </location>
</feature>
<protein>
    <submittedName>
        <fullName evidence="5">GntR family transcriptional regulator</fullName>
    </submittedName>
</protein>
<dbReference type="SMART" id="SM00895">
    <property type="entry name" value="FCD"/>
    <property type="match status" value="1"/>
</dbReference>
<dbReference type="GO" id="GO:0003677">
    <property type="term" value="F:DNA binding"/>
    <property type="evidence" value="ECO:0007669"/>
    <property type="project" value="UniProtKB-KW"/>
</dbReference>